<sequence length="118" mass="13489">MAQKLWDPPIIIEYQVEKREESSPSTDSEPSDADTIGSQNNNWAEDGSIGDNDFIYDCLKTMKLLSWTLNWKTTKTSKPKNCQKRLPNRHHSGIELMGDDEPPIPFKVISVKVKKVKE</sequence>
<protein>
    <submittedName>
        <fullName evidence="2">Uncharacterized protein</fullName>
    </submittedName>
</protein>
<dbReference type="Proteomes" id="UP000887576">
    <property type="component" value="Unplaced"/>
</dbReference>
<reference evidence="2" key="1">
    <citation type="submission" date="2022-11" db="UniProtKB">
        <authorList>
            <consortium name="WormBaseParasite"/>
        </authorList>
    </citation>
    <scope>IDENTIFICATION</scope>
</reference>
<accession>A0AC34QTJ0</accession>
<organism evidence="1 2">
    <name type="scientific">Panagrolaimus sp. JU765</name>
    <dbReference type="NCBI Taxonomy" id="591449"/>
    <lineage>
        <taxon>Eukaryota</taxon>
        <taxon>Metazoa</taxon>
        <taxon>Ecdysozoa</taxon>
        <taxon>Nematoda</taxon>
        <taxon>Chromadorea</taxon>
        <taxon>Rhabditida</taxon>
        <taxon>Tylenchina</taxon>
        <taxon>Panagrolaimomorpha</taxon>
        <taxon>Panagrolaimoidea</taxon>
        <taxon>Panagrolaimidae</taxon>
        <taxon>Panagrolaimus</taxon>
    </lineage>
</organism>
<name>A0AC34QTJ0_9BILA</name>
<evidence type="ECO:0000313" key="1">
    <source>
        <dbReference type="Proteomes" id="UP000887576"/>
    </source>
</evidence>
<evidence type="ECO:0000313" key="2">
    <source>
        <dbReference type="WBParaSite" id="JU765_v2.g19169.t1"/>
    </source>
</evidence>
<dbReference type="WBParaSite" id="JU765_v2.g19169.t1">
    <property type="protein sequence ID" value="JU765_v2.g19169.t1"/>
    <property type="gene ID" value="JU765_v2.g19169"/>
</dbReference>
<proteinExistence type="predicted"/>